<name>A0AAW0QWB6_9PEZI</name>
<dbReference type="AlphaFoldDB" id="A0AAW0QWB6"/>
<gene>
    <name evidence="2" type="ORF">PG999_006741</name>
</gene>
<evidence type="ECO:0000313" key="3">
    <source>
        <dbReference type="Proteomes" id="UP001392437"/>
    </source>
</evidence>
<protein>
    <recommendedName>
        <fullName evidence="4">Alternative oxidase</fullName>
    </recommendedName>
</protein>
<dbReference type="CDD" id="cd11296">
    <property type="entry name" value="O-FucT_like"/>
    <property type="match status" value="1"/>
</dbReference>
<keyword evidence="1" id="KW-1133">Transmembrane helix</keyword>
<accession>A0AAW0QWB6</accession>
<keyword evidence="1" id="KW-0812">Transmembrane</keyword>
<evidence type="ECO:0000313" key="2">
    <source>
        <dbReference type="EMBL" id="KAK8114672.1"/>
    </source>
</evidence>
<feature type="transmembrane region" description="Helical" evidence="1">
    <location>
        <begin position="12"/>
        <end position="30"/>
    </location>
</feature>
<proteinExistence type="predicted"/>
<comment type="caution">
    <text evidence="2">The sequence shown here is derived from an EMBL/GenBank/DDBJ whole genome shotgun (WGS) entry which is preliminary data.</text>
</comment>
<keyword evidence="3" id="KW-1185">Reference proteome</keyword>
<evidence type="ECO:0000256" key="1">
    <source>
        <dbReference type="SAM" id="Phobius"/>
    </source>
</evidence>
<dbReference type="EMBL" id="JAQQWP010000006">
    <property type="protein sequence ID" value="KAK8114672.1"/>
    <property type="molecule type" value="Genomic_DNA"/>
</dbReference>
<reference evidence="2 3" key="1">
    <citation type="submission" date="2023-01" db="EMBL/GenBank/DDBJ databases">
        <title>Analysis of 21 Apiospora genomes using comparative genomics revels a genus with tremendous synthesis potential of carbohydrate active enzymes and secondary metabolites.</title>
        <authorList>
            <person name="Sorensen T."/>
        </authorList>
    </citation>
    <scope>NUCLEOTIDE SEQUENCE [LARGE SCALE GENOMIC DNA]</scope>
    <source>
        <strain evidence="2 3">CBS 117206</strain>
    </source>
</reference>
<dbReference type="Proteomes" id="UP001392437">
    <property type="component" value="Unassembled WGS sequence"/>
</dbReference>
<keyword evidence="1" id="KW-0472">Membrane</keyword>
<sequence length="446" mass="49229">MLDSSRASTSLKLVLSLLVFGCSLYYFGFLELSAGIGDEDEKSLFVDSFLESEADGDFDGEPIASLCSAKNWTEGMVFNCDAPSGGIGVVRNVHLNCIRFAIEAGAELIIPEIVRRDSTDIGKIVTDPKGPQRGAAADYFYDMGHLSWALSAFCPQMKVYWSIDELFGTPMASPIPYRLDDLGLSRVDRTVIAQPESWALKFSEYLDGKSNPRTRLYPFLVNVAPTQYVWPTSYDSPAFVRNFGRILRFRKDVREVAASALFSLRKRLDESRGGRGEEDTDSTPGFVGVHLLGQEGFADTNFAPYEETAAHILRYMVQLKYSWAYLAPSATAEHVTSFTERALGANITVITKSDLLDQSKLGYLSGLTWDQQTLIDHELLVRAGRMVGVSDSSFAWDIAMRRAAAGGRVGSQAASSQDGQVRWQDARSTIVGQPGDYENMETATWP</sequence>
<evidence type="ECO:0008006" key="4">
    <source>
        <dbReference type="Google" id="ProtNLM"/>
    </source>
</evidence>
<organism evidence="2 3">
    <name type="scientific">Apiospora kogelbergensis</name>
    <dbReference type="NCBI Taxonomy" id="1337665"/>
    <lineage>
        <taxon>Eukaryota</taxon>
        <taxon>Fungi</taxon>
        <taxon>Dikarya</taxon>
        <taxon>Ascomycota</taxon>
        <taxon>Pezizomycotina</taxon>
        <taxon>Sordariomycetes</taxon>
        <taxon>Xylariomycetidae</taxon>
        <taxon>Amphisphaeriales</taxon>
        <taxon>Apiosporaceae</taxon>
        <taxon>Apiospora</taxon>
    </lineage>
</organism>